<reference evidence="2" key="1">
    <citation type="submission" date="2015-08" db="EMBL/GenBank/DDBJ databases">
        <title>Candidatus Bacteriodes Periocalifornicus.</title>
        <authorList>
            <person name="McLean J.S."/>
            <person name="Kelley S."/>
        </authorList>
    </citation>
    <scope>NUCLEOTIDE SEQUENCE [LARGE SCALE GENOMIC DNA]</scope>
    <source>
        <strain evidence="2">12B</strain>
    </source>
</reference>
<protein>
    <recommendedName>
        <fullName evidence="4">Spi protease inhibitor domain-containing protein</fullName>
    </recommendedName>
</protein>
<evidence type="ECO:0008006" key="4">
    <source>
        <dbReference type="Google" id="ProtNLM"/>
    </source>
</evidence>
<sequence>MRRHFTYILAIFMATSALFASCAKEGYQGGESSLMQSEIVAGLDSDSQAVQKLAVEVESAMVIQDGGVGQPLGDRTVSAVIPIQLNGEAIRTAGYSPEAVPVFFAVNYAPGGYSIVSSAHGESSLWAFFPDGQFSPQKMAECPPLCLLMERAVEMSVEKAGPRYPPAHRIGDEDDTIFEPYVEESRNLEMTNERMEPLLPVVWGQGYPYNAKVAPSPAGCVATAMAQVLAYYRKPAKWDWAKLRKHHPKEHSGVNAPEAYSELADLFQDLGQLVDMKYGASVSNADPKLIPPALVGLGFSSGGILRDLDYARVKGELSAGHPVIAGGFSHHEVRSHGIWPFDWEEDLYSGGHAFVLDGWCVFRRRVDVYRKMGGGKRKKERSFCVYKELVHVNMGWDDPWCNGYFYCGLFDTERMPYPDRPTSGRRPSYEYLLKTLEGVRP</sequence>
<dbReference type="InterPro" id="IPR044934">
    <property type="entry name" value="Streptopain_sf"/>
</dbReference>
<dbReference type="InterPro" id="IPR000200">
    <property type="entry name" value="Peptidase_C10"/>
</dbReference>
<dbReference type="STRING" id="1702214.AL399_05520"/>
<gene>
    <name evidence="2" type="ORF">AL399_05520</name>
</gene>
<dbReference type="Proteomes" id="UP000054172">
    <property type="component" value="Unassembled WGS sequence"/>
</dbReference>
<name>A0A0Q4AXN3_9BACT</name>
<evidence type="ECO:0000313" key="3">
    <source>
        <dbReference type="Proteomes" id="UP000054172"/>
    </source>
</evidence>
<dbReference type="EMBL" id="LIIK01000023">
    <property type="protein sequence ID" value="KQM08739.1"/>
    <property type="molecule type" value="Genomic_DNA"/>
</dbReference>
<dbReference type="GO" id="GO:0006508">
    <property type="term" value="P:proteolysis"/>
    <property type="evidence" value="ECO:0007669"/>
    <property type="project" value="InterPro"/>
</dbReference>
<feature type="chain" id="PRO_5006212363" description="Spi protease inhibitor domain-containing protein" evidence="1">
    <location>
        <begin position="21"/>
        <end position="441"/>
    </location>
</feature>
<evidence type="ECO:0000313" key="2">
    <source>
        <dbReference type="EMBL" id="KQM08739.1"/>
    </source>
</evidence>
<dbReference type="SUPFAM" id="SSF54001">
    <property type="entry name" value="Cysteine proteinases"/>
    <property type="match status" value="1"/>
</dbReference>
<keyword evidence="1" id="KW-0732">Signal</keyword>
<organism evidence="2 3">
    <name type="scientific">Candidatus [Bacteroides] periocalifornicus</name>
    <dbReference type="NCBI Taxonomy" id="1702214"/>
    <lineage>
        <taxon>Bacteria</taxon>
        <taxon>Pseudomonadati</taxon>
        <taxon>Bacteroidota</taxon>
    </lineage>
</organism>
<dbReference type="AlphaFoldDB" id="A0A0Q4AXN3"/>
<dbReference type="PATRIC" id="fig|1702214.3.peg.147"/>
<dbReference type="PROSITE" id="PS51257">
    <property type="entry name" value="PROKAR_LIPOPROTEIN"/>
    <property type="match status" value="1"/>
</dbReference>
<evidence type="ECO:0000256" key="1">
    <source>
        <dbReference type="SAM" id="SignalP"/>
    </source>
</evidence>
<proteinExistence type="predicted"/>
<dbReference type="Gene3D" id="3.90.70.50">
    <property type="entry name" value="Peptidase C10, streptopain"/>
    <property type="match status" value="1"/>
</dbReference>
<dbReference type="InterPro" id="IPR038765">
    <property type="entry name" value="Papain-like_cys_pep_sf"/>
</dbReference>
<accession>A0A0Q4AXN3</accession>
<feature type="signal peptide" evidence="1">
    <location>
        <begin position="1"/>
        <end position="20"/>
    </location>
</feature>
<dbReference type="Pfam" id="PF01640">
    <property type="entry name" value="Peptidase_C10"/>
    <property type="match status" value="1"/>
</dbReference>
<dbReference type="GO" id="GO:0008234">
    <property type="term" value="F:cysteine-type peptidase activity"/>
    <property type="evidence" value="ECO:0007669"/>
    <property type="project" value="InterPro"/>
</dbReference>
<keyword evidence="3" id="KW-1185">Reference proteome</keyword>
<comment type="caution">
    <text evidence="2">The sequence shown here is derived from an EMBL/GenBank/DDBJ whole genome shotgun (WGS) entry which is preliminary data.</text>
</comment>